<reference evidence="3 4" key="1">
    <citation type="submission" date="2017-04" db="EMBL/GenBank/DDBJ databases">
        <authorList>
            <person name="Afonso C.L."/>
            <person name="Miller P.J."/>
            <person name="Scott M.A."/>
            <person name="Spackman E."/>
            <person name="Goraichik I."/>
            <person name="Dimitrov K.M."/>
            <person name="Suarez D.L."/>
            <person name="Swayne D.E."/>
        </authorList>
    </citation>
    <scope>NUCLEOTIDE SEQUENCE [LARGE SCALE GENOMIC DNA]</scope>
    <source>
        <strain evidence="3 4">KR-140</strain>
    </source>
</reference>
<dbReference type="OrthoDB" id="59807at2"/>
<dbReference type="AlphaFoldDB" id="A0A1W1VR26"/>
<keyword evidence="2" id="KW-1133">Transmembrane helix</keyword>
<feature type="region of interest" description="Disordered" evidence="1">
    <location>
        <begin position="340"/>
        <end position="360"/>
    </location>
</feature>
<keyword evidence="4" id="KW-1185">Reference proteome</keyword>
<proteinExistence type="predicted"/>
<evidence type="ECO:0000313" key="3">
    <source>
        <dbReference type="EMBL" id="SMB95680.1"/>
    </source>
</evidence>
<name>A0A1W1VR26_9DEIO</name>
<accession>A0A1W1VR26</accession>
<organism evidence="3 4">
    <name type="scientific">Deinococcus hopiensis KR-140</name>
    <dbReference type="NCBI Taxonomy" id="695939"/>
    <lineage>
        <taxon>Bacteria</taxon>
        <taxon>Thermotogati</taxon>
        <taxon>Deinococcota</taxon>
        <taxon>Deinococci</taxon>
        <taxon>Deinococcales</taxon>
        <taxon>Deinococcaceae</taxon>
        <taxon>Deinococcus</taxon>
    </lineage>
</organism>
<evidence type="ECO:0000256" key="1">
    <source>
        <dbReference type="SAM" id="MobiDB-lite"/>
    </source>
</evidence>
<keyword evidence="2" id="KW-0812">Transmembrane</keyword>
<sequence length="724" mass="77012">MSHKDKGYILVTVVTLIALLLVSLAIYTTFSISNSRTSTNSNNASAGFYASEGGLNARAAKTRRIFENQQTPSGTSPSLDSPCVGSTNQGAGDFSCQTSVINGRQVKTFISVGTSSPGRIPPGDNFENLTAIETPYTVYSQSYNSKGNPEAITNLIFRSRLVPLFQFAVFFDKDLEFSNTAPLNLYGPVHTNGNLFLDSNLALHGQTSSGGAIYDGWKSLDYCKSGTTIDDAGGNANNISCGGARSVLLNAVTSGSSQLYGGRLKATTPVQVPTIGQLQPNGDALYWQKADARVVLKKSGTTWYPIFVAANGSALLNPVLAGGVCNTAVSFSTGFRDNREGSNWDSPAYSPSSSYGSSVVPTPSARSNKVLLDLDIPNLFACIQLQKTVLGIDDGLANNSDNGLVIYATVDDSPGAGILTNAINGALTPATSTSISQSNPPVPNNYGIRLKNGGTLRSSNPLDPIPMGITFVTDQAAFVQGNYNTPTTRTAGWRPSAILADSMNILSSSWSQPGTCRLGSSLYMSQANVTGKQNFDDPEASNSSTISSFTFTSGQTWNAYSSAGTTGSAQQLQGSISAGQLSTTPDLKSQYPLFCRLVTSATTIQTAMLAGTASTGDEKAVYNDANMTISGGVHNMMRFHEEWGSNGDNPSGSQQFVYRGSLVSLAKPQHSSGTFYLNKYRFYNPPSRNWSFETNFQNAGDLPPLTPRFVTIKQENFTRSFEQQ</sequence>
<evidence type="ECO:0000313" key="4">
    <source>
        <dbReference type="Proteomes" id="UP000192582"/>
    </source>
</evidence>
<protein>
    <submittedName>
        <fullName evidence="3">Uncharacterized protein</fullName>
    </submittedName>
</protein>
<feature type="transmembrane region" description="Helical" evidence="2">
    <location>
        <begin position="7"/>
        <end position="30"/>
    </location>
</feature>
<dbReference type="STRING" id="695939.SAMN00790413_02942"/>
<feature type="compositionally biased region" description="Low complexity" evidence="1">
    <location>
        <begin position="346"/>
        <end position="360"/>
    </location>
</feature>
<keyword evidence="2" id="KW-0472">Membrane</keyword>
<dbReference type="EMBL" id="FWWU01000009">
    <property type="protein sequence ID" value="SMB95680.1"/>
    <property type="molecule type" value="Genomic_DNA"/>
</dbReference>
<dbReference type="Proteomes" id="UP000192582">
    <property type="component" value="Unassembled WGS sequence"/>
</dbReference>
<evidence type="ECO:0000256" key="2">
    <source>
        <dbReference type="SAM" id="Phobius"/>
    </source>
</evidence>
<dbReference type="RefSeq" id="WP_139807003.1">
    <property type="nucleotide sequence ID" value="NZ_FWWU01000009.1"/>
</dbReference>
<gene>
    <name evidence="3" type="ORF">SAMN00790413_02942</name>
</gene>